<dbReference type="InterPro" id="IPR001254">
    <property type="entry name" value="Trypsin_dom"/>
</dbReference>
<dbReference type="PRINTS" id="PR00722">
    <property type="entry name" value="CHYMOTRYPSIN"/>
</dbReference>
<dbReference type="Pfam" id="PF00089">
    <property type="entry name" value="Trypsin"/>
    <property type="match status" value="1"/>
</dbReference>
<evidence type="ECO:0000313" key="6">
    <source>
        <dbReference type="Proteomes" id="UP000828390"/>
    </source>
</evidence>
<evidence type="ECO:0000259" key="4">
    <source>
        <dbReference type="PROSITE" id="PS50240"/>
    </source>
</evidence>
<dbReference type="InterPro" id="IPR043504">
    <property type="entry name" value="Peptidase_S1_PA_chymotrypsin"/>
</dbReference>
<gene>
    <name evidence="5" type="ORF">DPMN_057647</name>
</gene>
<evidence type="ECO:0000256" key="1">
    <source>
        <dbReference type="ARBA" id="ARBA00023157"/>
    </source>
</evidence>
<dbReference type="SMART" id="SM00020">
    <property type="entry name" value="Tryp_SPc"/>
    <property type="match status" value="1"/>
</dbReference>
<dbReference type="GO" id="GO:0006508">
    <property type="term" value="P:proteolysis"/>
    <property type="evidence" value="ECO:0007669"/>
    <property type="project" value="InterPro"/>
</dbReference>
<dbReference type="CDD" id="cd00190">
    <property type="entry name" value="Tryp_SPc"/>
    <property type="match status" value="1"/>
</dbReference>
<dbReference type="PANTHER" id="PTHR24252:SF7">
    <property type="entry name" value="HYALIN"/>
    <property type="match status" value="1"/>
</dbReference>
<comment type="similarity">
    <text evidence="2">Belongs to the peptidase S1 family. CLIP subfamily.</text>
</comment>
<dbReference type="EMBL" id="JAIWYP010000013">
    <property type="protein sequence ID" value="KAH3714944.1"/>
    <property type="molecule type" value="Genomic_DNA"/>
</dbReference>
<reference evidence="5" key="2">
    <citation type="submission" date="2020-11" db="EMBL/GenBank/DDBJ databases">
        <authorList>
            <person name="McCartney M.A."/>
            <person name="Auch B."/>
            <person name="Kono T."/>
            <person name="Mallez S."/>
            <person name="Becker A."/>
            <person name="Gohl D.M."/>
            <person name="Silverstein K.A.T."/>
            <person name="Koren S."/>
            <person name="Bechman K.B."/>
            <person name="Herman A."/>
            <person name="Abrahante J.E."/>
            <person name="Garbe J."/>
        </authorList>
    </citation>
    <scope>NUCLEOTIDE SEQUENCE</scope>
    <source>
        <strain evidence="5">Duluth1</strain>
        <tissue evidence="5">Whole animal</tissue>
    </source>
</reference>
<dbReference type="Gene3D" id="2.40.10.10">
    <property type="entry name" value="Trypsin-like serine proteases"/>
    <property type="match status" value="1"/>
</dbReference>
<sequence>MKLIVLLLCVVFAASQSGVPCGVSVVQPITKRLVGGQVAIPGSWPWMVLVTDSLGYIYGSGSIIDQHVILTSAHIFHRVFENSLHRWRIYAGEHNISTVDPHEKAYYVRGVEKHPGFNITSLENDIALIITVDPIAWNDATRPVCLPDAMHGFQVGENCYLAGWGSTKYTGNDETLNQLMMPKLDDNICASHWNDYLPVTEICAGYENQQKDFCVDDVGGPLVCKKSDGAWYVEGIASSGGDCSQTSDSPGVFEDVTQYKDWILNAMRGSGYPYQY</sequence>
<dbReference type="InterPro" id="IPR001314">
    <property type="entry name" value="Peptidase_S1A"/>
</dbReference>
<dbReference type="SUPFAM" id="SSF50494">
    <property type="entry name" value="Trypsin-like serine proteases"/>
    <property type="match status" value="1"/>
</dbReference>
<evidence type="ECO:0000256" key="2">
    <source>
        <dbReference type="ARBA" id="ARBA00024195"/>
    </source>
</evidence>
<accession>A0A9D4C0M7</accession>
<dbReference type="PROSITE" id="PS50240">
    <property type="entry name" value="TRYPSIN_DOM"/>
    <property type="match status" value="1"/>
</dbReference>
<feature type="signal peptide" evidence="3">
    <location>
        <begin position="1"/>
        <end position="17"/>
    </location>
</feature>
<comment type="caution">
    <text evidence="5">The sequence shown here is derived from an EMBL/GenBank/DDBJ whole genome shotgun (WGS) entry which is preliminary data.</text>
</comment>
<proteinExistence type="inferred from homology"/>
<dbReference type="AlphaFoldDB" id="A0A9D4C0M7"/>
<evidence type="ECO:0000256" key="3">
    <source>
        <dbReference type="SAM" id="SignalP"/>
    </source>
</evidence>
<dbReference type="InterPro" id="IPR009003">
    <property type="entry name" value="Peptidase_S1_PA"/>
</dbReference>
<dbReference type="PANTHER" id="PTHR24252">
    <property type="entry name" value="ACROSIN-RELATED"/>
    <property type="match status" value="1"/>
</dbReference>
<protein>
    <recommendedName>
        <fullName evidence="4">Peptidase S1 domain-containing protein</fullName>
    </recommendedName>
</protein>
<dbReference type="FunFam" id="2.40.10.10:FF:000068">
    <property type="entry name" value="transmembrane protease serine 2"/>
    <property type="match status" value="1"/>
</dbReference>
<evidence type="ECO:0000313" key="5">
    <source>
        <dbReference type="EMBL" id="KAH3714944.1"/>
    </source>
</evidence>
<feature type="domain" description="Peptidase S1" evidence="4">
    <location>
        <begin position="33"/>
        <end position="268"/>
    </location>
</feature>
<organism evidence="5 6">
    <name type="scientific">Dreissena polymorpha</name>
    <name type="common">Zebra mussel</name>
    <name type="synonym">Mytilus polymorpha</name>
    <dbReference type="NCBI Taxonomy" id="45954"/>
    <lineage>
        <taxon>Eukaryota</taxon>
        <taxon>Metazoa</taxon>
        <taxon>Spiralia</taxon>
        <taxon>Lophotrochozoa</taxon>
        <taxon>Mollusca</taxon>
        <taxon>Bivalvia</taxon>
        <taxon>Autobranchia</taxon>
        <taxon>Heteroconchia</taxon>
        <taxon>Euheterodonta</taxon>
        <taxon>Imparidentia</taxon>
        <taxon>Neoheterodontei</taxon>
        <taxon>Myida</taxon>
        <taxon>Dreissenoidea</taxon>
        <taxon>Dreissenidae</taxon>
        <taxon>Dreissena</taxon>
    </lineage>
</organism>
<dbReference type="OrthoDB" id="10012881at2759"/>
<dbReference type="GO" id="GO:0004252">
    <property type="term" value="F:serine-type endopeptidase activity"/>
    <property type="evidence" value="ECO:0007669"/>
    <property type="project" value="InterPro"/>
</dbReference>
<keyword evidence="1" id="KW-1015">Disulfide bond</keyword>
<reference evidence="5" key="1">
    <citation type="journal article" date="2019" name="bioRxiv">
        <title>The Genome of the Zebra Mussel, Dreissena polymorpha: A Resource for Invasive Species Research.</title>
        <authorList>
            <person name="McCartney M.A."/>
            <person name="Auch B."/>
            <person name="Kono T."/>
            <person name="Mallez S."/>
            <person name="Zhang Y."/>
            <person name="Obille A."/>
            <person name="Becker A."/>
            <person name="Abrahante J.E."/>
            <person name="Garbe J."/>
            <person name="Badalamenti J.P."/>
            <person name="Herman A."/>
            <person name="Mangelson H."/>
            <person name="Liachko I."/>
            <person name="Sullivan S."/>
            <person name="Sone E.D."/>
            <person name="Koren S."/>
            <person name="Silverstein K.A.T."/>
            <person name="Beckman K.B."/>
            <person name="Gohl D.M."/>
        </authorList>
    </citation>
    <scope>NUCLEOTIDE SEQUENCE</scope>
    <source>
        <strain evidence="5">Duluth1</strain>
        <tissue evidence="5">Whole animal</tissue>
    </source>
</reference>
<name>A0A9D4C0M7_DREPO</name>
<keyword evidence="3" id="KW-0732">Signal</keyword>
<feature type="chain" id="PRO_5039395099" description="Peptidase S1 domain-containing protein" evidence="3">
    <location>
        <begin position="18"/>
        <end position="276"/>
    </location>
</feature>
<dbReference type="Proteomes" id="UP000828390">
    <property type="component" value="Unassembled WGS sequence"/>
</dbReference>
<dbReference type="FunFam" id="2.40.10.10:FF:000002">
    <property type="entry name" value="Transmembrane protease serine"/>
    <property type="match status" value="1"/>
</dbReference>
<keyword evidence="6" id="KW-1185">Reference proteome</keyword>